<comment type="caution">
    <text evidence="6">The sequence shown here is derived from an EMBL/GenBank/DDBJ whole genome shotgun (WGS) entry which is preliminary data.</text>
</comment>
<dbReference type="SUPFAM" id="SSF52218">
    <property type="entry name" value="Flavoproteins"/>
    <property type="match status" value="1"/>
</dbReference>
<dbReference type="PANTHER" id="PTHR43408:SF1">
    <property type="entry name" value="FMN REDUCTASE (NADPH)"/>
    <property type="match status" value="1"/>
</dbReference>
<keyword evidence="7" id="KW-1185">Reference proteome</keyword>
<evidence type="ECO:0000256" key="1">
    <source>
        <dbReference type="ARBA" id="ARBA00005990"/>
    </source>
</evidence>
<accession>A0ABN1CHR7</accession>
<dbReference type="Pfam" id="PF03358">
    <property type="entry name" value="FMN_red"/>
    <property type="match status" value="1"/>
</dbReference>
<reference evidence="6 7" key="1">
    <citation type="journal article" date="2019" name="Int. J. Syst. Evol. Microbiol.">
        <title>The Global Catalogue of Microorganisms (GCM) 10K type strain sequencing project: providing services to taxonomists for standard genome sequencing and annotation.</title>
        <authorList>
            <consortium name="The Broad Institute Genomics Platform"/>
            <consortium name="The Broad Institute Genome Sequencing Center for Infectious Disease"/>
            <person name="Wu L."/>
            <person name="Ma J."/>
        </authorList>
    </citation>
    <scope>NUCLEOTIDE SEQUENCE [LARGE SCALE GENOMIC DNA]</scope>
    <source>
        <strain evidence="6 7">JCM 14330</strain>
    </source>
</reference>
<dbReference type="InterPro" id="IPR051814">
    <property type="entry name" value="NAD(P)H-dep_FMN_reductase"/>
</dbReference>
<sequence>MVGFRGWLAYGDSLDIRQPAMHSILTITGSPSAVSRSTLLAQTLDAHLEQAGYATRSLNVRDLPAQALLSADTTDAHIAAALRSLAPVDAVIIATPIYKAAYSGILKTFLDLLPQTALQGKVVLPLATGGSPAHLLAVDYALRPVLNALGARHILSTVYAADAQITGDSVTGYQLSQDIAARLLGGLRELNASLGVRVPRIQPVEVRERLYA</sequence>
<organism evidence="6 7">
    <name type="scientific">Pigmentiphaga daeguensis</name>
    <dbReference type="NCBI Taxonomy" id="414049"/>
    <lineage>
        <taxon>Bacteria</taxon>
        <taxon>Pseudomonadati</taxon>
        <taxon>Pseudomonadota</taxon>
        <taxon>Betaproteobacteria</taxon>
        <taxon>Burkholderiales</taxon>
        <taxon>Alcaligenaceae</taxon>
        <taxon>Pigmentiphaga</taxon>
    </lineage>
</organism>
<evidence type="ECO:0000313" key="6">
    <source>
        <dbReference type="EMBL" id="GAA0519379.1"/>
    </source>
</evidence>
<keyword evidence="2" id="KW-0285">Flavoprotein</keyword>
<evidence type="ECO:0000256" key="2">
    <source>
        <dbReference type="ARBA" id="ARBA00022630"/>
    </source>
</evidence>
<feature type="domain" description="NADPH-dependent FMN reductase-like" evidence="5">
    <location>
        <begin position="24"/>
        <end position="161"/>
    </location>
</feature>
<evidence type="ECO:0000256" key="3">
    <source>
        <dbReference type="ARBA" id="ARBA00022643"/>
    </source>
</evidence>
<evidence type="ECO:0000256" key="4">
    <source>
        <dbReference type="ARBA" id="ARBA00023002"/>
    </source>
</evidence>
<comment type="similarity">
    <text evidence="1">Belongs to the SsuE family.</text>
</comment>
<dbReference type="EMBL" id="BAAAEN010000018">
    <property type="protein sequence ID" value="GAA0519379.1"/>
    <property type="molecule type" value="Genomic_DNA"/>
</dbReference>
<dbReference type="InterPro" id="IPR005025">
    <property type="entry name" value="FMN_Rdtase-like_dom"/>
</dbReference>
<dbReference type="InterPro" id="IPR029039">
    <property type="entry name" value="Flavoprotein-like_sf"/>
</dbReference>
<dbReference type="NCBIfam" id="TIGR03567">
    <property type="entry name" value="FMN_reduc_SsuE"/>
    <property type="match status" value="1"/>
</dbReference>
<name>A0ABN1CHR7_9BURK</name>
<keyword evidence="4" id="KW-0560">Oxidoreductase</keyword>
<evidence type="ECO:0000259" key="5">
    <source>
        <dbReference type="Pfam" id="PF03358"/>
    </source>
</evidence>
<dbReference type="PANTHER" id="PTHR43408">
    <property type="entry name" value="FMN REDUCTASE (NADPH)"/>
    <property type="match status" value="1"/>
</dbReference>
<keyword evidence="3" id="KW-0288">FMN</keyword>
<dbReference type="InterPro" id="IPR020048">
    <property type="entry name" value="NADPH-dep_FMN_reduc_SsuE"/>
</dbReference>
<protein>
    <recommendedName>
        <fullName evidence="5">NADPH-dependent FMN reductase-like domain-containing protein</fullName>
    </recommendedName>
</protein>
<evidence type="ECO:0000313" key="7">
    <source>
        <dbReference type="Proteomes" id="UP001501706"/>
    </source>
</evidence>
<proteinExistence type="inferred from homology"/>
<gene>
    <name evidence="6" type="ORF">GCM10009097_41170</name>
</gene>
<dbReference type="Proteomes" id="UP001501706">
    <property type="component" value="Unassembled WGS sequence"/>
</dbReference>
<dbReference type="Gene3D" id="3.40.50.360">
    <property type="match status" value="1"/>
</dbReference>